<protein>
    <submittedName>
        <fullName evidence="3">Nitroreductase</fullName>
    </submittedName>
</protein>
<reference evidence="3 4" key="1">
    <citation type="journal article" date="2011" name="EMBO J.">
        <title>Structural diversity of bacterial flagellar motors.</title>
        <authorList>
            <person name="Chen S."/>
            <person name="Beeby M."/>
            <person name="Murphy G.E."/>
            <person name="Leadbetter J.R."/>
            <person name="Hendrixson D.R."/>
            <person name="Briegel A."/>
            <person name="Li Z."/>
            <person name="Shi J."/>
            <person name="Tocheva E.I."/>
            <person name="Muller A."/>
            <person name="Dobro M.J."/>
            <person name="Jensen G.J."/>
        </authorList>
    </citation>
    <scope>NUCLEOTIDE SEQUENCE [LARGE SCALE GENOMIC DNA]</scope>
    <source>
        <strain evidence="3 4">DSM 6540</strain>
    </source>
</reference>
<dbReference type="Proteomes" id="UP000003240">
    <property type="component" value="Unassembled WGS sequence"/>
</dbReference>
<proteinExistence type="predicted"/>
<evidence type="ECO:0000313" key="3">
    <source>
        <dbReference type="EMBL" id="EGO62484.1"/>
    </source>
</evidence>
<keyword evidence="4" id="KW-1185">Reference proteome</keyword>
<evidence type="ECO:0000313" key="4">
    <source>
        <dbReference type="Proteomes" id="UP000003240"/>
    </source>
</evidence>
<dbReference type="SUPFAM" id="SSF55469">
    <property type="entry name" value="FMN-dependent nitroreductase-like"/>
    <property type="match status" value="1"/>
</dbReference>
<name>F7NN99_9FIRM</name>
<sequence length="193" mass="21331">MNDILENILTRRSIRAFKKDQIPEEDLNTILVAGSYAPNGMGLQDWKFTAIQNATTLKKVNEAIRQTLLSIPIVPEIHPYVMSLIEKAKDENADFLYHAPTFIIVSNLKDNGNSMPDSALAIGNMMLAAHSIGIGSCWLNQLPGLTHLPLIRELLTDLDVPEHHIVYGSVVMGYAAGESKPAAPRKNVIHIIR</sequence>
<dbReference type="RefSeq" id="WP_004098440.1">
    <property type="nucleotide sequence ID" value="NZ_AFGF01000211.1"/>
</dbReference>
<gene>
    <name evidence="3" type="ORF">ALO_17920</name>
</gene>
<dbReference type="OrthoDB" id="9812105at2"/>
<dbReference type="Gene3D" id="3.40.109.10">
    <property type="entry name" value="NADH Oxidase"/>
    <property type="match status" value="1"/>
</dbReference>
<dbReference type="InterPro" id="IPR050627">
    <property type="entry name" value="Nitroreductase/BluB"/>
</dbReference>
<evidence type="ECO:0000259" key="2">
    <source>
        <dbReference type="Pfam" id="PF00881"/>
    </source>
</evidence>
<dbReference type="GO" id="GO:0046256">
    <property type="term" value="P:2,4,6-trinitrotoluene catabolic process"/>
    <property type="evidence" value="ECO:0007669"/>
    <property type="project" value="TreeGrafter"/>
</dbReference>
<dbReference type="STRING" id="1009370.ALO_17920"/>
<dbReference type="EMBL" id="AFGF01000211">
    <property type="protein sequence ID" value="EGO62484.1"/>
    <property type="molecule type" value="Genomic_DNA"/>
</dbReference>
<dbReference type="PANTHER" id="PTHR23026:SF125">
    <property type="entry name" value="OXYGEN-INSENSITIVE NAD(P)H NITROREDUCTASE"/>
    <property type="match status" value="1"/>
</dbReference>
<dbReference type="PANTHER" id="PTHR23026">
    <property type="entry name" value="NADPH NITROREDUCTASE"/>
    <property type="match status" value="1"/>
</dbReference>
<feature type="domain" description="Nitroreductase" evidence="2">
    <location>
        <begin position="8"/>
        <end position="174"/>
    </location>
</feature>
<dbReference type="AlphaFoldDB" id="F7NN99"/>
<evidence type="ECO:0000256" key="1">
    <source>
        <dbReference type="ARBA" id="ARBA00023027"/>
    </source>
</evidence>
<organism evidence="3 4">
    <name type="scientific">Acetonema longum DSM 6540</name>
    <dbReference type="NCBI Taxonomy" id="1009370"/>
    <lineage>
        <taxon>Bacteria</taxon>
        <taxon>Bacillati</taxon>
        <taxon>Bacillota</taxon>
        <taxon>Negativicutes</taxon>
        <taxon>Acetonemataceae</taxon>
        <taxon>Acetonema</taxon>
    </lineage>
</organism>
<dbReference type="GO" id="GO:0046857">
    <property type="term" value="F:oxidoreductase activity, acting on other nitrogenous compounds as donors, with NAD or NADP as acceptor"/>
    <property type="evidence" value="ECO:0007669"/>
    <property type="project" value="TreeGrafter"/>
</dbReference>
<keyword evidence="1" id="KW-0520">NAD</keyword>
<dbReference type="InterPro" id="IPR000415">
    <property type="entry name" value="Nitroreductase-like"/>
</dbReference>
<dbReference type="InterPro" id="IPR029479">
    <property type="entry name" value="Nitroreductase"/>
</dbReference>
<accession>F7NN99</accession>
<dbReference type="Pfam" id="PF00881">
    <property type="entry name" value="Nitroreductase"/>
    <property type="match status" value="1"/>
</dbReference>
<dbReference type="GO" id="GO:0005829">
    <property type="term" value="C:cytosol"/>
    <property type="evidence" value="ECO:0007669"/>
    <property type="project" value="TreeGrafter"/>
</dbReference>
<comment type="caution">
    <text evidence="3">The sequence shown here is derived from an EMBL/GenBank/DDBJ whole genome shotgun (WGS) entry which is preliminary data.</text>
</comment>
<dbReference type="eggNOG" id="COG0778">
    <property type="taxonomic scope" value="Bacteria"/>
</dbReference>